<dbReference type="InterPro" id="IPR000537">
    <property type="entry name" value="UbiA_prenyltransferase"/>
</dbReference>
<dbReference type="GO" id="GO:0016765">
    <property type="term" value="F:transferase activity, transferring alkyl or aryl (other than methyl) groups"/>
    <property type="evidence" value="ECO:0007669"/>
    <property type="project" value="InterPro"/>
</dbReference>
<dbReference type="RefSeq" id="WP_004216501.1">
    <property type="nucleotide sequence ID" value="NC_013922.1"/>
</dbReference>
<evidence type="ECO:0000256" key="4">
    <source>
        <dbReference type="ARBA" id="ARBA00023136"/>
    </source>
</evidence>
<feature type="transmembrane region" description="Helical" evidence="6">
    <location>
        <begin position="159"/>
        <end position="176"/>
    </location>
</feature>
<dbReference type="AlphaFoldDB" id="D3SZI9"/>
<evidence type="ECO:0000256" key="1">
    <source>
        <dbReference type="ARBA" id="ARBA00004651"/>
    </source>
</evidence>
<feature type="transmembrane region" description="Helical" evidence="6">
    <location>
        <begin position="108"/>
        <end position="127"/>
    </location>
</feature>
<dbReference type="EMBL" id="AOHS01000051">
    <property type="protein sequence ID" value="ELY26725.1"/>
    <property type="molecule type" value="Genomic_DNA"/>
</dbReference>
<feature type="transmembrane region" description="Helical" evidence="6">
    <location>
        <begin position="233"/>
        <end position="259"/>
    </location>
</feature>
<evidence type="ECO:0000313" key="10">
    <source>
        <dbReference type="Proteomes" id="UP000011543"/>
    </source>
</evidence>
<evidence type="ECO:0000256" key="2">
    <source>
        <dbReference type="ARBA" id="ARBA00022692"/>
    </source>
</evidence>
<evidence type="ECO:0000313" key="7">
    <source>
        <dbReference type="EMBL" id="ADD04323.1"/>
    </source>
</evidence>
<feature type="compositionally biased region" description="Acidic residues" evidence="5">
    <location>
        <begin position="7"/>
        <end position="23"/>
    </location>
</feature>
<dbReference type="InterPro" id="IPR044878">
    <property type="entry name" value="UbiA_sf"/>
</dbReference>
<evidence type="ECO:0000256" key="6">
    <source>
        <dbReference type="SAM" id="Phobius"/>
    </source>
</evidence>
<evidence type="ECO:0000256" key="3">
    <source>
        <dbReference type="ARBA" id="ARBA00022989"/>
    </source>
</evidence>
<accession>D3SZI9</accession>
<feature type="transmembrane region" description="Helical" evidence="6">
    <location>
        <begin position="279"/>
        <end position="303"/>
    </location>
</feature>
<sequence>MTTSSDTDTDTDSDTNTDTDSADTVDRLRSSLTRALELLVHSNLFISLATMSVVVTTALLAGLPIEALPLFIVFAVTMFVYTVNRLTDLAEDEENMPDRAALTRRYGRLWLAVGAGLYLLAIVVAVAAGVPGAGYMLIPLLVAAAYSSGLKQVFLIKNIVVGLAWGLLPLGVGYYYQQLWTVEILFLAGYVTAMITVAAVVFDLKDIAGDREEGIATVPNVFGPRWTRIGAQVANIVIAAVVVALVLSGVLSSRFLAVLAMNAYVGVYIPFAEPDYGPLYYGFIVDGEHIFLAAVVGVLELFVW</sequence>
<evidence type="ECO:0000256" key="5">
    <source>
        <dbReference type="SAM" id="MobiDB-lite"/>
    </source>
</evidence>
<keyword evidence="4 6" id="KW-0472">Membrane</keyword>
<dbReference type="HOGENOM" id="CLU_077871_2_0_2"/>
<dbReference type="Proteomes" id="UP000011543">
    <property type="component" value="Unassembled WGS sequence"/>
</dbReference>
<keyword evidence="3 6" id="KW-1133">Transmembrane helix</keyword>
<feature type="transmembrane region" description="Helical" evidence="6">
    <location>
        <begin position="38"/>
        <end position="61"/>
    </location>
</feature>
<dbReference type="GO" id="GO:0005886">
    <property type="term" value="C:plasma membrane"/>
    <property type="evidence" value="ECO:0007669"/>
    <property type="project" value="UniProtKB-SubCell"/>
</dbReference>
<gene>
    <name evidence="7" type="primary">ubiA3</name>
    <name evidence="8" type="synonym">ubiA</name>
    <name evidence="7" type="ordered locus">Nmag_0738</name>
    <name evidence="8" type="ORF">C500_16230</name>
</gene>
<dbReference type="PANTHER" id="PTHR42723">
    <property type="entry name" value="CHLOROPHYLL SYNTHASE"/>
    <property type="match status" value="1"/>
</dbReference>
<comment type="subcellular location">
    <subcellularLocation>
        <location evidence="1">Cell membrane</location>
        <topology evidence="1">Multi-pass membrane protein</topology>
    </subcellularLocation>
</comment>
<reference evidence="7" key="4">
    <citation type="submission" date="2016-09" db="EMBL/GenBank/DDBJ databases">
        <authorList>
            <person name="Pfeiffer F."/>
        </authorList>
    </citation>
    <scope>NUCLEOTIDE SEQUENCE</scope>
    <source>
        <strain evidence="7">ATCC 43099</strain>
    </source>
</reference>
<dbReference type="CDD" id="cd13967">
    <property type="entry name" value="PT_UbiA_5"/>
    <property type="match status" value="1"/>
</dbReference>
<dbReference type="EC" id="2.5.1.-" evidence="7"/>
<feature type="transmembrane region" description="Helical" evidence="6">
    <location>
        <begin position="133"/>
        <end position="150"/>
    </location>
</feature>
<evidence type="ECO:0000313" key="8">
    <source>
        <dbReference type="EMBL" id="ELY26725.1"/>
    </source>
</evidence>
<reference evidence="8 10" key="3">
    <citation type="journal article" date="2014" name="PLoS Genet.">
        <title>Phylogenetically driven sequencing of extremely halophilic archaea reveals strategies for static and dynamic osmo-response.</title>
        <authorList>
            <person name="Becker E.A."/>
            <person name="Seitzer P.M."/>
            <person name="Tritt A."/>
            <person name="Larsen D."/>
            <person name="Krusor M."/>
            <person name="Yao A.I."/>
            <person name="Wu D."/>
            <person name="Madern D."/>
            <person name="Eisen J.A."/>
            <person name="Darling A.E."/>
            <person name="Facciotti M.T."/>
        </authorList>
    </citation>
    <scope>NUCLEOTIDE SEQUENCE [LARGE SCALE GENOMIC DNA]</scope>
    <source>
        <strain evidence="10">ATCC 43099 / DSM 3394 / CCM 3739 / CIP 104546 / IAM 13178 / JCM 8861 / NBRC 102185 / NCIMB 2190 / MS3</strain>
        <strain evidence="8">MS-3</strain>
    </source>
</reference>
<feature type="transmembrane region" description="Helical" evidence="6">
    <location>
        <begin position="182"/>
        <end position="202"/>
    </location>
</feature>
<keyword evidence="2 6" id="KW-0812">Transmembrane</keyword>
<dbReference type="KEGG" id="nmg:Nmag_0738"/>
<dbReference type="eggNOG" id="arCOG00481">
    <property type="taxonomic scope" value="Archaea"/>
</dbReference>
<dbReference type="OrthoDB" id="293340at2157"/>
<dbReference type="Gene3D" id="1.10.357.140">
    <property type="entry name" value="UbiA prenyltransferase"/>
    <property type="match status" value="1"/>
</dbReference>
<reference evidence="7 9" key="2">
    <citation type="journal article" date="2012" name="BMC Genomics">
        <title>A comparative genomics perspective on the genetic content of the alkaliphilic haloarchaeon Natrialba magadii ATCC 43099T.</title>
        <authorList>
            <person name="Siddaramappa S."/>
            <person name="Challacombe J.F."/>
            <person name="Decastro R.E."/>
            <person name="Pfeiffer F."/>
            <person name="Sastre D.E."/>
            <person name="Gimenez M.I."/>
            <person name="Paggi R.A."/>
            <person name="Detter J.C."/>
            <person name="Davenport K.W."/>
            <person name="Goodwin L.A."/>
            <person name="Kyrpides N."/>
            <person name="Tapia R."/>
            <person name="Pitluck S."/>
            <person name="Lucas S."/>
            <person name="Woyke T."/>
            <person name="Maupin-Furlow J.A."/>
        </authorList>
    </citation>
    <scope>NUCLEOTIDE SEQUENCE [LARGE SCALE GENOMIC DNA]</scope>
    <source>
        <strain evidence="7">ATCC 43099</strain>
        <strain evidence="9">ATCC 43099 / DSM 3394 / CCM 3739 / CIP 104546 / IAM 13178 / JCM 8861 / NBRC 102185 / NCIMB 2190 / MS3</strain>
    </source>
</reference>
<evidence type="ECO:0000313" key="9">
    <source>
        <dbReference type="Proteomes" id="UP000001879"/>
    </source>
</evidence>
<proteinExistence type="predicted"/>
<dbReference type="EMBL" id="CP001932">
    <property type="protein sequence ID" value="ADD04323.1"/>
    <property type="molecule type" value="Genomic_DNA"/>
</dbReference>
<dbReference type="PATRIC" id="fig|547559.17.peg.3187"/>
<reference evidence="9" key="1">
    <citation type="submission" date="2010-02" db="EMBL/GenBank/DDBJ databases">
        <title>Complete sequence of chromosome of Natrialba magadii ATCC 43099.</title>
        <authorList>
            <consortium name="US DOE Joint Genome Institute"/>
            <person name="Lucas S."/>
            <person name="Copeland A."/>
            <person name="Lapidus A."/>
            <person name="Cheng J.-F."/>
            <person name="Bruce D."/>
            <person name="Goodwin L."/>
            <person name="Pitluck S."/>
            <person name="Davenport K."/>
            <person name="Saunders E."/>
            <person name="Detter J.C."/>
            <person name="Han C."/>
            <person name="Tapia R."/>
            <person name="Land M."/>
            <person name="Hauser L."/>
            <person name="Kyrpides N."/>
            <person name="Mikhailova N."/>
            <person name="De Castro R.E."/>
            <person name="Maupin-Furlow J.A."/>
            <person name="Woyke T."/>
        </authorList>
    </citation>
    <scope>NUCLEOTIDE SEQUENCE [LARGE SCALE GENOMIC DNA]</scope>
    <source>
        <strain evidence="9">ATCC 43099 / DSM 3394 / CCM 3739 / CIP 104546 / IAM 13178 / JCM 8861 / NBRC 102185 / NCIMB 2190 / MS3</strain>
    </source>
</reference>
<keyword evidence="9" id="KW-1185">Reference proteome</keyword>
<dbReference type="InterPro" id="IPR050475">
    <property type="entry name" value="Prenyltransferase_related"/>
</dbReference>
<keyword evidence="7" id="KW-0808">Transferase</keyword>
<dbReference type="STRING" id="547559.Nmag_0738"/>
<feature type="transmembrane region" description="Helical" evidence="6">
    <location>
        <begin position="67"/>
        <end position="87"/>
    </location>
</feature>
<dbReference type="GeneID" id="8823566"/>
<dbReference type="Pfam" id="PF01040">
    <property type="entry name" value="UbiA"/>
    <property type="match status" value="1"/>
</dbReference>
<protein>
    <submittedName>
        <fullName evidence="7 8">Prenyltransferase</fullName>
        <ecNumber evidence="7">2.5.1.-</ecNumber>
    </submittedName>
</protein>
<feature type="region of interest" description="Disordered" evidence="5">
    <location>
        <begin position="1"/>
        <end position="23"/>
    </location>
</feature>
<dbReference type="PaxDb" id="547559-Nmag_0738"/>
<dbReference type="Proteomes" id="UP000001879">
    <property type="component" value="Chromosome"/>
</dbReference>
<organism evidence="7 9">
    <name type="scientific">Natrialba magadii (strain ATCC 43099 / DSM 3394 / CCM 3739 / CIP 104546 / IAM 13178 / JCM 8861 / NBRC 102185 / NCIMB 2190 / MS3)</name>
    <name type="common">Natronobacterium magadii</name>
    <dbReference type="NCBI Taxonomy" id="547559"/>
    <lineage>
        <taxon>Archaea</taxon>
        <taxon>Methanobacteriati</taxon>
        <taxon>Methanobacteriota</taxon>
        <taxon>Stenosarchaea group</taxon>
        <taxon>Halobacteria</taxon>
        <taxon>Halobacteriales</taxon>
        <taxon>Natrialbaceae</taxon>
        <taxon>Natrialba</taxon>
    </lineage>
</organism>
<name>D3SZI9_NATMM</name>
<dbReference type="PANTHER" id="PTHR42723:SF1">
    <property type="entry name" value="CHLOROPHYLL SYNTHASE, CHLOROPLASTIC"/>
    <property type="match status" value="1"/>
</dbReference>